<dbReference type="AlphaFoldDB" id="A0A6J4RFA0"/>
<gene>
    <name evidence="1" type="ORF">AVDCRST_MAG38-705</name>
</gene>
<accession>A0A6J4RFA0</accession>
<evidence type="ECO:0000313" key="1">
    <source>
        <dbReference type="EMBL" id="CAA9465971.1"/>
    </source>
</evidence>
<protein>
    <submittedName>
        <fullName evidence="1">Uncharacterized protein</fullName>
    </submittedName>
</protein>
<name>A0A6J4RFA0_9ACTN</name>
<reference evidence="1" key="1">
    <citation type="submission" date="2020-02" db="EMBL/GenBank/DDBJ databases">
        <authorList>
            <person name="Meier V. D."/>
        </authorList>
    </citation>
    <scope>NUCLEOTIDE SEQUENCE</scope>
    <source>
        <strain evidence="1">AVDCRST_MAG38</strain>
    </source>
</reference>
<dbReference type="EMBL" id="CADCVJ010000046">
    <property type="protein sequence ID" value="CAA9465971.1"/>
    <property type="molecule type" value="Genomic_DNA"/>
</dbReference>
<proteinExistence type="predicted"/>
<organism evidence="1">
    <name type="scientific">uncultured Solirubrobacteraceae bacterium</name>
    <dbReference type="NCBI Taxonomy" id="1162706"/>
    <lineage>
        <taxon>Bacteria</taxon>
        <taxon>Bacillati</taxon>
        <taxon>Actinomycetota</taxon>
        <taxon>Thermoleophilia</taxon>
        <taxon>Solirubrobacterales</taxon>
        <taxon>Solirubrobacteraceae</taxon>
        <taxon>environmental samples</taxon>
    </lineage>
</organism>
<sequence length="121" mass="12938">MVRPGDDDGGPPCVVYIGIETSARTRQRGHSDRAKRRSRRWIARPHRGQFRYCTGTSQPAGGDAMHAATATSDSDVLATGTARAALSHRGGRRASFRARRRACGTAGASAARMARRLGSMA</sequence>